<reference evidence="6 7" key="1">
    <citation type="submission" date="2015-11" db="EMBL/GenBank/DDBJ databases">
        <title>Genomic analysis of 38 Legionella species identifies large and diverse effector repertoires.</title>
        <authorList>
            <person name="Burstein D."/>
            <person name="Amaro F."/>
            <person name="Zusman T."/>
            <person name="Lifshitz Z."/>
            <person name="Cohen O."/>
            <person name="Gilbert J.A."/>
            <person name="Pupko T."/>
            <person name="Shuman H.A."/>
            <person name="Segal G."/>
        </authorList>
    </citation>
    <scope>NUCLEOTIDE SEQUENCE [LARGE SCALE GENOMIC DNA]</scope>
    <source>
        <strain evidence="6 7">PX-1-G2-E2</strain>
    </source>
</reference>
<evidence type="ECO:0000256" key="4">
    <source>
        <dbReference type="SAM" id="Phobius"/>
    </source>
</evidence>
<accession>A0A0W0W0N9</accession>
<evidence type="ECO:0000256" key="3">
    <source>
        <dbReference type="ARBA" id="ARBA00023136"/>
    </source>
</evidence>
<dbReference type="InterPro" id="IPR011701">
    <property type="entry name" value="MFS"/>
</dbReference>
<sequence length="212" mass="23383">MIKNKKISNALFILHTLFFLSGVAALIYQLMWQRLLFGVLGVDLESITIIVSVFMFGLGIGGLCGGYLADRYVSKLPSLYILLELLIAIFGFLSPIVIDCIGSFHYFNTRFFTLFCSFLVFSIPTTLMGATFPVLVTYVNIFVHNIGDAVGGLYFSNTLGAAVGALLSGFILLLFVDLNESVYIAAMINFSITVIAAVYFLSPHKDRIKEKN</sequence>
<gene>
    <name evidence="6" type="ORF">Lmac_1642</name>
</gene>
<protein>
    <submittedName>
        <fullName evidence="6">Spermidine synthase</fullName>
    </submittedName>
</protein>
<organism evidence="6 7">
    <name type="scientific">Legionella maceachernii</name>
    <dbReference type="NCBI Taxonomy" id="466"/>
    <lineage>
        <taxon>Bacteria</taxon>
        <taxon>Pseudomonadati</taxon>
        <taxon>Pseudomonadota</taxon>
        <taxon>Gammaproteobacteria</taxon>
        <taxon>Legionellales</taxon>
        <taxon>Legionellaceae</taxon>
        <taxon>Legionella</taxon>
    </lineage>
</organism>
<evidence type="ECO:0000256" key="2">
    <source>
        <dbReference type="ARBA" id="ARBA00022989"/>
    </source>
</evidence>
<dbReference type="Pfam" id="PF07690">
    <property type="entry name" value="MFS_1"/>
    <property type="match status" value="1"/>
</dbReference>
<evidence type="ECO:0000313" key="6">
    <source>
        <dbReference type="EMBL" id="KTD25871.1"/>
    </source>
</evidence>
<dbReference type="OrthoDB" id="5516475at2"/>
<dbReference type="GO" id="GO:0022857">
    <property type="term" value="F:transmembrane transporter activity"/>
    <property type="evidence" value="ECO:0007669"/>
    <property type="project" value="InterPro"/>
</dbReference>
<dbReference type="RefSeq" id="WP_058452408.1">
    <property type="nucleotide sequence ID" value="NZ_CAAAIB010000004.1"/>
</dbReference>
<dbReference type="Proteomes" id="UP000054908">
    <property type="component" value="Unassembled WGS sequence"/>
</dbReference>
<keyword evidence="3 4" id="KW-0472">Membrane</keyword>
<comment type="caution">
    <text evidence="6">The sequence shown here is derived from an EMBL/GenBank/DDBJ whole genome shotgun (WGS) entry which is preliminary data.</text>
</comment>
<dbReference type="InterPro" id="IPR020846">
    <property type="entry name" value="MFS_dom"/>
</dbReference>
<dbReference type="Gene3D" id="1.20.1250.20">
    <property type="entry name" value="MFS general substrate transporter like domains"/>
    <property type="match status" value="1"/>
</dbReference>
<keyword evidence="7" id="KW-1185">Reference proteome</keyword>
<keyword evidence="1 4" id="KW-0812">Transmembrane</keyword>
<evidence type="ECO:0000313" key="7">
    <source>
        <dbReference type="Proteomes" id="UP000054908"/>
    </source>
</evidence>
<feature type="transmembrane region" description="Helical" evidence="4">
    <location>
        <begin position="49"/>
        <end position="69"/>
    </location>
</feature>
<dbReference type="STRING" id="466.Lmac_1642"/>
<dbReference type="PATRIC" id="fig|466.6.peg.1729"/>
<dbReference type="SUPFAM" id="SSF103473">
    <property type="entry name" value="MFS general substrate transporter"/>
    <property type="match status" value="1"/>
</dbReference>
<name>A0A0W0W0N9_9GAMM</name>
<feature type="transmembrane region" description="Helical" evidence="4">
    <location>
        <begin position="112"/>
        <end position="141"/>
    </location>
</feature>
<evidence type="ECO:0000259" key="5">
    <source>
        <dbReference type="PROSITE" id="PS50850"/>
    </source>
</evidence>
<dbReference type="PROSITE" id="PS50850">
    <property type="entry name" value="MFS"/>
    <property type="match status" value="1"/>
</dbReference>
<feature type="transmembrane region" description="Helical" evidence="4">
    <location>
        <begin position="81"/>
        <end position="106"/>
    </location>
</feature>
<dbReference type="InterPro" id="IPR036259">
    <property type="entry name" value="MFS_trans_sf"/>
</dbReference>
<feature type="transmembrane region" description="Helical" evidence="4">
    <location>
        <begin position="153"/>
        <end position="176"/>
    </location>
</feature>
<evidence type="ECO:0000256" key="1">
    <source>
        <dbReference type="ARBA" id="ARBA00022692"/>
    </source>
</evidence>
<dbReference type="EMBL" id="LNYL01000042">
    <property type="protein sequence ID" value="KTD25871.1"/>
    <property type="molecule type" value="Genomic_DNA"/>
</dbReference>
<keyword evidence="2 4" id="KW-1133">Transmembrane helix</keyword>
<feature type="transmembrane region" description="Helical" evidence="4">
    <location>
        <begin position="182"/>
        <end position="201"/>
    </location>
</feature>
<dbReference type="AlphaFoldDB" id="A0A0W0W0N9"/>
<dbReference type="NCBIfam" id="NF037959">
    <property type="entry name" value="MFS_SpdSyn"/>
    <property type="match status" value="1"/>
</dbReference>
<feature type="domain" description="Major facilitator superfamily (MFS) profile" evidence="5">
    <location>
        <begin position="10"/>
        <end position="212"/>
    </location>
</feature>
<proteinExistence type="predicted"/>